<name>A0A511A9Z4_9MICO</name>
<gene>
    <name evidence="1" type="ORF">MAE01_01860</name>
</gene>
<organism evidence="1 2">
    <name type="scientific">Microbacterium aerolatum</name>
    <dbReference type="NCBI Taxonomy" id="153731"/>
    <lineage>
        <taxon>Bacteria</taxon>
        <taxon>Bacillati</taxon>
        <taxon>Actinomycetota</taxon>
        <taxon>Actinomycetes</taxon>
        <taxon>Micrococcales</taxon>
        <taxon>Microbacteriaceae</taxon>
        <taxon>Microbacterium</taxon>
    </lineage>
</organism>
<reference evidence="1 2" key="1">
    <citation type="submission" date="2019-07" db="EMBL/GenBank/DDBJ databases">
        <title>Whole genome shotgun sequence of Microbacterium aerolatum NBRC 103071.</title>
        <authorList>
            <person name="Hosoyama A."/>
            <person name="Uohara A."/>
            <person name="Ohji S."/>
            <person name="Ichikawa N."/>
        </authorList>
    </citation>
    <scope>NUCLEOTIDE SEQUENCE [LARGE SCALE GENOMIC DNA]</scope>
    <source>
        <strain evidence="1 2">NBRC 103071</strain>
    </source>
</reference>
<evidence type="ECO:0000313" key="1">
    <source>
        <dbReference type="EMBL" id="GEK85010.1"/>
    </source>
</evidence>
<protein>
    <submittedName>
        <fullName evidence="1">CTP synthase</fullName>
    </submittedName>
</protein>
<proteinExistence type="predicted"/>
<comment type="caution">
    <text evidence="1">The sequence shown here is derived from an EMBL/GenBank/DDBJ whole genome shotgun (WGS) entry which is preliminary data.</text>
</comment>
<keyword evidence="2" id="KW-1185">Reference proteome</keyword>
<dbReference type="Proteomes" id="UP000321225">
    <property type="component" value="Unassembled WGS sequence"/>
</dbReference>
<accession>A0A511A9Z4</accession>
<evidence type="ECO:0000313" key="2">
    <source>
        <dbReference type="Proteomes" id="UP000321225"/>
    </source>
</evidence>
<dbReference type="AlphaFoldDB" id="A0A511A9Z4"/>
<sequence length="332" mass="37093">MLSPLCQRSDMSMQTEHPITVHRRRERDGVPLNDRLLRQSVLSGMYRRVVAGSYVRETAWKNLKPIQQHLVRVLEVADRARGPIVLTHSAAAAIHTIDRIGARPNLVDVRIAQSGGGRSSGAVRRRALGFEGVELVEWRGHLVTSPAQTVVDLASEATFTAGVVAADQVLWEHRSGGPLARHDELLGAFDTNRRRGVGRVPAVLEFSTELSDSVRESEARVLLDRLGFPRPELQKEFVLPSGRTVRSDFYFPEQDHVGEFDGVGKYFDPDILAGRTPEQALLEEKDRGDALRRQVSGLSRWRTPDQRDPARLYSILVADGLPSRFPPPRKRA</sequence>
<dbReference type="EMBL" id="BJUW01000001">
    <property type="protein sequence ID" value="GEK85010.1"/>
    <property type="molecule type" value="Genomic_DNA"/>
</dbReference>